<evidence type="ECO:0000313" key="1">
    <source>
        <dbReference type="EMBL" id="GAA0328059.1"/>
    </source>
</evidence>
<evidence type="ECO:0000313" key="2">
    <source>
        <dbReference type="Proteomes" id="UP001501822"/>
    </source>
</evidence>
<dbReference type="Proteomes" id="UP001501822">
    <property type="component" value="Unassembled WGS sequence"/>
</dbReference>
<dbReference type="EMBL" id="BAAABM010000010">
    <property type="protein sequence ID" value="GAA0328059.1"/>
    <property type="molecule type" value="Genomic_DNA"/>
</dbReference>
<proteinExistence type="predicted"/>
<organism evidence="1 2">
    <name type="scientific">Actinoallomurus spadix</name>
    <dbReference type="NCBI Taxonomy" id="79912"/>
    <lineage>
        <taxon>Bacteria</taxon>
        <taxon>Bacillati</taxon>
        <taxon>Actinomycetota</taxon>
        <taxon>Actinomycetes</taxon>
        <taxon>Streptosporangiales</taxon>
        <taxon>Thermomonosporaceae</taxon>
        <taxon>Actinoallomurus</taxon>
    </lineage>
</organism>
<evidence type="ECO:0008006" key="3">
    <source>
        <dbReference type="Google" id="ProtNLM"/>
    </source>
</evidence>
<protein>
    <recommendedName>
        <fullName evidence="3">ATP-grasp domain-containing protein</fullName>
    </recommendedName>
</protein>
<comment type="caution">
    <text evidence="1">The sequence shown here is derived from an EMBL/GenBank/DDBJ whole genome shotgun (WGS) entry which is preliminary data.</text>
</comment>
<dbReference type="RefSeq" id="WP_252809457.1">
    <property type="nucleotide sequence ID" value="NZ_BAAABM010000010.1"/>
</dbReference>
<dbReference type="SUPFAM" id="SSF56059">
    <property type="entry name" value="Glutathione synthetase ATP-binding domain-like"/>
    <property type="match status" value="1"/>
</dbReference>
<reference evidence="1 2" key="1">
    <citation type="journal article" date="2019" name="Int. J. Syst. Evol. Microbiol.">
        <title>The Global Catalogue of Microorganisms (GCM) 10K type strain sequencing project: providing services to taxonomists for standard genome sequencing and annotation.</title>
        <authorList>
            <consortium name="The Broad Institute Genomics Platform"/>
            <consortium name="The Broad Institute Genome Sequencing Center for Infectious Disease"/>
            <person name="Wu L."/>
            <person name="Ma J."/>
        </authorList>
    </citation>
    <scope>NUCLEOTIDE SEQUENCE [LARGE SCALE GENOMIC DNA]</scope>
    <source>
        <strain evidence="1 2">JCM 3146</strain>
    </source>
</reference>
<gene>
    <name evidence="1" type="ORF">GCM10010151_17510</name>
</gene>
<sequence>MVFFTRAADAEVSELERLLTLLGVPALRIDADDLGSIQVEPTVPATIRIGGRSVRPTASWTRRFWPSAMAPARTPVDVLHRDSWLALAAQLARSAPAALPGPRLGLLEQLTWAAASGVGVPATIVGTDVAGAADRLPGDRLVVKVLDAHFVESAPGTLHGFLPCVLPRAEIAGLAATSRIPLVVQEYVRHTAEYRVYAMRGELITFEVRKPTPDAIWRDPDTVAVRAVAAPADVAAAVTGLAERWRLGYGAFDVLATDGGAVFLEVNADGDWRWYEAKAGVRTVSRALALMLRDLHTACGGTVRRAGFDLLTVMAG</sequence>
<name>A0ABN0W7P1_9ACTN</name>
<dbReference type="Gene3D" id="3.30.470.20">
    <property type="entry name" value="ATP-grasp fold, B domain"/>
    <property type="match status" value="1"/>
</dbReference>
<accession>A0ABN0W7P1</accession>
<keyword evidence="2" id="KW-1185">Reference proteome</keyword>